<name>A0A1E1WHF4_PECGO</name>
<dbReference type="EMBL" id="GDQN01004707">
    <property type="protein sequence ID" value="JAT86347.1"/>
    <property type="molecule type" value="Transcribed_RNA"/>
</dbReference>
<accession>A0A1E1WHF4</accession>
<gene>
    <name evidence="2" type="ORF">g.14664</name>
</gene>
<feature type="compositionally biased region" description="Low complexity" evidence="1">
    <location>
        <begin position="400"/>
        <end position="436"/>
    </location>
</feature>
<feature type="region of interest" description="Disordered" evidence="1">
    <location>
        <begin position="399"/>
        <end position="439"/>
    </location>
</feature>
<evidence type="ECO:0008006" key="3">
    <source>
        <dbReference type="Google" id="ProtNLM"/>
    </source>
</evidence>
<dbReference type="PANTHER" id="PTHR47331:SF1">
    <property type="entry name" value="GAG-LIKE PROTEIN"/>
    <property type="match status" value="1"/>
</dbReference>
<dbReference type="PANTHER" id="PTHR47331">
    <property type="entry name" value="PHD-TYPE DOMAIN-CONTAINING PROTEIN"/>
    <property type="match status" value="1"/>
</dbReference>
<feature type="region of interest" description="Disordered" evidence="1">
    <location>
        <begin position="103"/>
        <end position="122"/>
    </location>
</feature>
<feature type="region of interest" description="Disordered" evidence="1">
    <location>
        <begin position="300"/>
        <end position="319"/>
    </location>
</feature>
<organism evidence="2">
    <name type="scientific">Pectinophora gossypiella</name>
    <name type="common">Cotton pink bollworm</name>
    <name type="synonym">Depressaria gossypiella</name>
    <dbReference type="NCBI Taxonomy" id="13191"/>
    <lineage>
        <taxon>Eukaryota</taxon>
        <taxon>Metazoa</taxon>
        <taxon>Ecdysozoa</taxon>
        <taxon>Arthropoda</taxon>
        <taxon>Hexapoda</taxon>
        <taxon>Insecta</taxon>
        <taxon>Pterygota</taxon>
        <taxon>Neoptera</taxon>
        <taxon>Endopterygota</taxon>
        <taxon>Lepidoptera</taxon>
        <taxon>Glossata</taxon>
        <taxon>Ditrysia</taxon>
        <taxon>Gelechioidea</taxon>
        <taxon>Gelechiidae</taxon>
        <taxon>Apatetrinae</taxon>
        <taxon>Pectinophora</taxon>
    </lineage>
</organism>
<dbReference type="AlphaFoldDB" id="A0A1E1WHF4"/>
<reference evidence="2" key="1">
    <citation type="submission" date="2015-09" db="EMBL/GenBank/DDBJ databases">
        <title>De novo assembly of Pectinophora gossypiella (Pink Bollworm) gut transcriptome.</title>
        <authorList>
            <person name="Tassone E.E."/>
        </authorList>
    </citation>
    <scope>NUCLEOTIDE SEQUENCE</scope>
</reference>
<sequence length="469" mass="52698">MSESLLSHYRSKRNIAFKRLEDGVKCARSCEKDVAILPRFVTWCSRLESIMDSFNDAHVSLMSELDKSQATSDMISEEAIYQEKADDMFFEILEIKRNLLPAEKPKPQQDAPPPSKSHSKLPTIKLPTFSGQFKDFPGYIDLFNTLVHRRTDLSNVEKFQYLQTSLSGEPINIIRPYPISEANYLSAYEALKNRYNNKRYLAFVCWEQITNSKPVPSGSAHLLRNLLDTFNENLSMLKSLGLPTTDWDFVLFHSLLTRLDPKSREAFELSMKGSDFPSYSELQKFLEDRCSALERSTLSTGNVTSNKNQAQPKQNQSRTAPTMLLAQASGTGCILCSKYHPLFMCSSFLSKSPQERSKLVRQNKLCLNCLRSNHSADQCFSSHTCKYCNKKHNSLLHFPTNKNQQSNSLNKSQQSKSSVNNNQTSSSSNNQTASVSDESAITPVTSLSNVSGGMSGSSFVMLATAEVEV</sequence>
<proteinExistence type="predicted"/>
<dbReference type="Pfam" id="PF03564">
    <property type="entry name" value="DUF1759"/>
    <property type="match status" value="1"/>
</dbReference>
<feature type="non-terminal residue" evidence="2">
    <location>
        <position position="469"/>
    </location>
</feature>
<evidence type="ECO:0000313" key="2">
    <source>
        <dbReference type="EMBL" id="JAT86347.1"/>
    </source>
</evidence>
<dbReference type="InterPro" id="IPR005312">
    <property type="entry name" value="DUF1759"/>
</dbReference>
<evidence type="ECO:0000256" key="1">
    <source>
        <dbReference type="SAM" id="MobiDB-lite"/>
    </source>
</evidence>
<dbReference type="OrthoDB" id="8123403at2759"/>
<protein>
    <recommendedName>
        <fullName evidence="3">Peptidase aspartic putative domain-containing protein</fullName>
    </recommendedName>
</protein>